<dbReference type="Pfam" id="PF09190">
    <property type="entry name" value="DALR_2"/>
    <property type="match status" value="1"/>
</dbReference>
<dbReference type="Pfam" id="PF23493">
    <property type="entry name" value="CysS_C"/>
    <property type="match status" value="1"/>
</dbReference>
<feature type="short sequence motif" description="'HIGH' region" evidence="12">
    <location>
        <begin position="30"/>
        <end position="40"/>
    </location>
</feature>
<dbReference type="InterPro" id="IPR032678">
    <property type="entry name" value="tRNA-synt_1_cat_dom"/>
</dbReference>
<reference evidence="14 15" key="1">
    <citation type="journal article" date="2016" name="Nat. Commun.">
        <title>Thousands of microbial genomes shed light on interconnected biogeochemical processes in an aquifer system.</title>
        <authorList>
            <person name="Anantharaman K."/>
            <person name="Brown C.T."/>
            <person name="Hug L.A."/>
            <person name="Sharon I."/>
            <person name="Castelle C.J."/>
            <person name="Probst A.J."/>
            <person name="Thomas B.C."/>
            <person name="Singh A."/>
            <person name="Wilkins M.J."/>
            <person name="Karaoz U."/>
            <person name="Brodie E.L."/>
            <person name="Williams K.H."/>
            <person name="Hubbard S.S."/>
            <person name="Banfield J.F."/>
        </authorList>
    </citation>
    <scope>NUCLEOTIDE SEQUENCE [LARGE SCALE GENOMIC DNA]</scope>
</reference>
<dbReference type="InterPro" id="IPR015803">
    <property type="entry name" value="Cys-tRNA-ligase"/>
</dbReference>
<keyword evidence="10 12" id="KW-0648">Protein biosynthesis</keyword>
<evidence type="ECO:0000313" key="15">
    <source>
        <dbReference type="Proteomes" id="UP000179334"/>
    </source>
</evidence>
<feature type="binding site" evidence="12">
    <location>
        <position position="269"/>
    </location>
    <ligand>
        <name>ATP</name>
        <dbReference type="ChEBI" id="CHEBI:30616"/>
    </ligand>
</feature>
<evidence type="ECO:0000256" key="2">
    <source>
        <dbReference type="ARBA" id="ARBA00005594"/>
    </source>
</evidence>
<dbReference type="FunFam" id="3.40.50.620:FF:000009">
    <property type="entry name" value="Cysteine--tRNA ligase"/>
    <property type="match status" value="1"/>
</dbReference>
<organism evidence="14 15">
    <name type="scientific">Candidatus Muproteobacteria bacterium RBG_16_64_10</name>
    <dbReference type="NCBI Taxonomy" id="1817757"/>
    <lineage>
        <taxon>Bacteria</taxon>
        <taxon>Pseudomonadati</taxon>
        <taxon>Pseudomonadota</taxon>
        <taxon>Candidatus Muproteobacteria</taxon>
    </lineage>
</organism>
<protein>
    <recommendedName>
        <fullName evidence="12">Cysteine--tRNA ligase</fullName>
        <ecNumber evidence="12">6.1.1.16</ecNumber>
    </recommendedName>
    <alternativeName>
        <fullName evidence="12">Cysteinyl-tRNA synthetase</fullName>
        <shortName evidence="12">CysRS</shortName>
    </alternativeName>
</protein>
<comment type="cofactor">
    <cofactor evidence="12">
        <name>Zn(2+)</name>
        <dbReference type="ChEBI" id="CHEBI:29105"/>
    </cofactor>
    <text evidence="12">Binds 1 zinc ion per subunit.</text>
</comment>
<feature type="binding site" evidence="12">
    <location>
        <position position="234"/>
    </location>
    <ligand>
        <name>Zn(2+)</name>
        <dbReference type="ChEBI" id="CHEBI:29105"/>
    </ligand>
</feature>
<evidence type="ECO:0000256" key="12">
    <source>
        <dbReference type="HAMAP-Rule" id="MF_00041"/>
    </source>
</evidence>
<dbReference type="PANTHER" id="PTHR10890">
    <property type="entry name" value="CYSTEINYL-TRNA SYNTHETASE"/>
    <property type="match status" value="1"/>
</dbReference>
<feature type="short sequence motif" description="'KMSKS' region" evidence="12">
    <location>
        <begin position="266"/>
        <end position="270"/>
    </location>
</feature>
<dbReference type="NCBIfam" id="TIGR00435">
    <property type="entry name" value="cysS"/>
    <property type="match status" value="1"/>
</dbReference>
<evidence type="ECO:0000259" key="13">
    <source>
        <dbReference type="SMART" id="SM00840"/>
    </source>
</evidence>
<dbReference type="PANTHER" id="PTHR10890:SF3">
    <property type="entry name" value="CYSTEINE--TRNA LIGASE, CYTOPLASMIC"/>
    <property type="match status" value="1"/>
</dbReference>
<comment type="subcellular location">
    <subcellularLocation>
        <location evidence="1 12">Cytoplasm</location>
    </subcellularLocation>
</comment>
<evidence type="ECO:0000313" key="14">
    <source>
        <dbReference type="EMBL" id="OGI39652.1"/>
    </source>
</evidence>
<keyword evidence="11 12" id="KW-0030">Aminoacyl-tRNA synthetase</keyword>
<dbReference type="Proteomes" id="UP000179334">
    <property type="component" value="Unassembled WGS sequence"/>
</dbReference>
<feature type="binding site" evidence="12">
    <location>
        <position position="209"/>
    </location>
    <ligand>
        <name>Zn(2+)</name>
        <dbReference type="ChEBI" id="CHEBI:29105"/>
    </ligand>
</feature>
<keyword evidence="9 12" id="KW-0067">ATP-binding</keyword>
<keyword evidence="6 12" id="KW-0479">Metal-binding</keyword>
<dbReference type="Gene3D" id="1.20.120.1910">
    <property type="entry name" value="Cysteine-tRNA ligase, C-terminal anti-codon recognition domain"/>
    <property type="match status" value="1"/>
</dbReference>
<dbReference type="InterPro" id="IPR024909">
    <property type="entry name" value="Cys-tRNA/MSH_ligase"/>
</dbReference>
<dbReference type="HAMAP" id="MF_00041">
    <property type="entry name" value="Cys_tRNA_synth"/>
    <property type="match status" value="1"/>
</dbReference>
<dbReference type="Pfam" id="PF01406">
    <property type="entry name" value="tRNA-synt_1e"/>
    <property type="match status" value="1"/>
</dbReference>
<evidence type="ECO:0000256" key="1">
    <source>
        <dbReference type="ARBA" id="ARBA00004496"/>
    </source>
</evidence>
<dbReference type="GO" id="GO:0004817">
    <property type="term" value="F:cysteine-tRNA ligase activity"/>
    <property type="evidence" value="ECO:0007669"/>
    <property type="project" value="UniProtKB-UniRule"/>
</dbReference>
<dbReference type="InterPro" id="IPR009080">
    <property type="entry name" value="tRNAsynth_Ia_anticodon-bd"/>
</dbReference>
<keyword evidence="4 12" id="KW-0963">Cytoplasm</keyword>
<dbReference type="SUPFAM" id="SSF52374">
    <property type="entry name" value="Nucleotidylyl transferase"/>
    <property type="match status" value="1"/>
</dbReference>
<dbReference type="GO" id="GO:0005829">
    <property type="term" value="C:cytosol"/>
    <property type="evidence" value="ECO:0007669"/>
    <property type="project" value="TreeGrafter"/>
</dbReference>
<evidence type="ECO:0000256" key="11">
    <source>
        <dbReference type="ARBA" id="ARBA00023146"/>
    </source>
</evidence>
<gene>
    <name evidence="12" type="primary">cysS</name>
    <name evidence="14" type="ORF">A2V91_02725</name>
</gene>
<comment type="similarity">
    <text evidence="2 12">Belongs to the class-I aminoacyl-tRNA synthetase family.</text>
</comment>
<comment type="caution">
    <text evidence="14">The sequence shown here is derived from an EMBL/GenBank/DDBJ whole genome shotgun (WGS) entry which is preliminary data.</text>
</comment>
<dbReference type="InterPro" id="IPR014729">
    <property type="entry name" value="Rossmann-like_a/b/a_fold"/>
</dbReference>
<evidence type="ECO:0000256" key="7">
    <source>
        <dbReference type="ARBA" id="ARBA00022741"/>
    </source>
</evidence>
<name>A0A1F6T3B3_9PROT</name>
<feature type="binding site" evidence="12">
    <location>
        <position position="238"/>
    </location>
    <ligand>
        <name>Zn(2+)</name>
        <dbReference type="ChEBI" id="CHEBI:29105"/>
    </ligand>
</feature>
<evidence type="ECO:0000256" key="8">
    <source>
        <dbReference type="ARBA" id="ARBA00022833"/>
    </source>
</evidence>
<evidence type="ECO:0000256" key="3">
    <source>
        <dbReference type="ARBA" id="ARBA00011245"/>
    </source>
</evidence>
<feature type="binding site" evidence="12">
    <location>
        <position position="28"/>
    </location>
    <ligand>
        <name>Zn(2+)</name>
        <dbReference type="ChEBI" id="CHEBI:29105"/>
    </ligand>
</feature>
<dbReference type="GO" id="GO:0008270">
    <property type="term" value="F:zinc ion binding"/>
    <property type="evidence" value="ECO:0007669"/>
    <property type="project" value="UniProtKB-UniRule"/>
</dbReference>
<dbReference type="InterPro" id="IPR056411">
    <property type="entry name" value="CysS_C"/>
</dbReference>
<evidence type="ECO:0000256" key="9">
    <source>
        <dbReference type="ARBA" id="ARBA00022840"/>
    </source>
</evidence>
<evidence type="ECO:0000256" key="10">
    <source>
        <dbReference type="ARBA" id="ARBA00022917"/>
    </source>
</evidence>
<dbReference type="SUPFAM" id="SSF47323">
    <property type="entry name" value="Anticodon-binding domain of a subclass of class I aminoacyl-tRNA synthetases"/>
    <property type="match status" value="1"/>
</dbReference>
<dbReference type="EMBL" id="MFSR01000040">
    <property type="protein sequence ID" value="OGI39652.1"/>
    <property type="molecule type" value="Genomic_DNA"/>
</dbReference>
<evidence type="ECO:0000256" key="5">
    <source>
        <dbReference type="ARBA" id="ARBA00022598"/>
    </source>
</evidence>
<dbReference type="CDD" id="cd07963">
    <property type="entry name" value="Anticodon_Ia_Cys"/>
    <property type="match status" value="1"/>
</dbReference>
<evidence type="ECO:0000256" key="6">
    <source>
        <dbReference type="ARBA" id="ARBA00022723"/>
    </source>
</evidence>
<dbReference type="CDD" id="cd00672">
    <property type="entry name" value="CysRS_core"/>
    <property type="match status" value="1"/>
</dbReference>
<comment type="catalytic activity">
    <reaction evidence="12">
        <text>tRNA(Cys) + L-cysteine + ATP = L-cysteinyl-tRNA(Cys) + AMP + diphosphate</text>
        <dbReference type="Rhea" id="RHEA:17773"/>
        <dbReference type="Rhea" id="RHEA-COMP:9661"/>
        <dbReference type="Rhea" id="RHEA-COMP:9679"/>
        <dbReference type="ChEBI" id="CHEBI:30616"/>
        <dbReference type="ChEBI" id="CHEBI:33019"/>
        <dbReference type="ChEBI" id="CHEBI:35235"/>
        <dbReference type="ChEBI" id="CHEBI:78442"/>
        <dbReference type="ChEBI" id="CHEBI:78517"/>
        <dbReference type="ChEBI" id="CHEBI:456215"/>
        <dbReference type="EC" id="6.1.1.16"/>
    </reaction>
</comment>
<dbReference type="GO" id="GO:0005524">
    <property type="term" value="F:ATP binding"/>
    <property type="evidence" value="ECO:0007669"/>
    <property type="project" value="UniProtKB-UniRule"/>
</dbReference>
<keyword evidence="5 12" id="KW-0436">Ligase</keyword>
<dbReference type="AlphaFoldDB" id="A0A1F6T3B3"/>
<feature type="domain" description="Cysteinyl-tRNA synthetase class Ia DALR" evidence="13">
    <location>
        <begin position="340"/>
        <end position="401"/>
    </location>
</feature>
<dbReference type="PRINTS" id="PR00983">
    <property type="entry name" value="TRNASYNTHCYS"/>
</dbReference>
<dbReference type="InterPro" id="IPR015273">
    <property type="entry name" value="Cys-tRNA-synt_Ia_DALR"/>
</dbReference>
<dbReference type="Gene3D" id="3.40.50.620">
    <property type="entry name" value="HUPs"/>
    <property type="match status" value="1"/>
</dbReference>
<keyword evidence="8 12" id="KW-0862">Zinc</keyword>
<accession>A0A1F6T3B3</accession>
<evidence type="ECO:0000256" key="4">
    <source>
        <dbReference type="ARBA" id="ARBA00022490"/>
    </source>
</evidence>
<keyword evidence="7 12" id="KW-0547">Nucleotide-binding</keyword>
<proteinExistence type="inferred from homology"/>
<comment type="subunit">
    <text evidence="3 12">Monomer.</text>
</comment>
<dbReference type="EC" id="6.1.1.16" evidence="12"/>
<dbReference type="SMART" id="SM00840">
    <property type="entry name" value="DALR_2"/>
    <property type="match status" value="1"/>
</dbReference>
<dbReference type="GO" id="GO:0006423">
    <property type="term" value="P:cysteinyl-tRNA aminoacylation"/>
    <property type="evidence" value="ECO:0007669"/>
    <property type="project" value="UniProtKB-UniRule"/>
</dbReference>
<sequence>MLQIHNSLTKKKEPFTPLVPGKVKMYVCGMTVYDYCHVGHARVMVVFDMVTRTLRARGYDVTYIRNITDIDDKIIKRAHENKEDIGALTERFIAAMHEDERALGVLPPDAEPRATVYMPQIEKMIGTLVDRGLAYQAKNKDVYYRVRKFAHYGALSGKSLDDLQAGARVEIGEEKDDPLDFVLWKTAKSGEPQWNSPWGSGRPGWHIECSAMSTSCLGNHFDIHGGGMDLKFPHHENEIAQSEGATGGKFVNTWVHVGFVRVDQEKMSKSLGNFFTVREVLKAYEPEVLRYFILASHYRSPLDYSDENLKAAKSALDGLYIALRGIAPAAAAGDSEYAGRFHAAMDDDFNTPAALAVLFELAHALNKARAAEPARAAALAGELRALAGILGLLVRDSEQHLRGAGASDLGEAEIEALIAQRVEARRNRNWAESDRLRDELKARGILLEDVPGGKTVWRWQ</sequence>